<dbReference type="EC" id="3.2.1.31" evidence="2"/>
<sequence length="603" mass="67124">MLSPRTSPTRDIVSLDGLWRFALGTRAADTPWTSRLTSPLEAPVPASYNDLFVDAEIRDHVGVVWYQRDVRVPRGWAGERVVLRFGSVTHSAQVYVDDRLVAEHTGGYTPFEVDLGGVVRPGAEFRLTVGVDNRLTNETIPPGTVTTGPDGRERQSYLHDFYNYAGIARPVRLCSTPLTFVEDVTIVTGRDGAAGIVDYRVETAGEAAETTAVRVRAVDEAGRTVAEAHGPEGVLRIEDVTLWQPGAAYLYDLVVELVTDGETVDSYAQPFGVRTVEVRGTEFLINGEPFYFTGFGKHEDIPVRGKGHDDAYLVHDVQLLQWTGANSFRTAHYPYAEEVLDFADRHGIVVIDETAAVGLNLGVMGGLTGAAPTPTFAPENFGGPTHDVHAQHLRELIERDKNHPSVVMWCLANEPASNEDGAREYFEPLVELARKLDPTRPLTYAAVMFATPQNDLIGDLFDVLSINRYYGWYLFTGDLATAEQHLEQDLRGWAERFGKPVMMSEYGADTQPGLHSVWDTPWSEEYQSDYLAMYHRVFDRIPEFIGEHVWNFADFQTGAGIHRVDGNKKGVFTRDRKPKTAAFALRRRWRGLDGRKPGHAADD</sequence>
<feature type="domain" description="Glycoside hydrolase family 2 immunoglobulin-like beta-sandwich" evidence="7">
    <location>
        <begin position="179"/>
        <end position="274"/>
    </location>
</feature>
<evidence type="ECO:0000256" key="3">
    <source>
        <dbReference type="ARBA" id="ARBA00016205"/>
    </source>
</evidence>
<comment type="caution">
    <text evidence="10">The sequence shown here is derived from an EMBL/GenBank/DDBJ whole genome shotgun (WGS) entry which is preliminary data.</text>
</comment>
<dbReference type="SUPFAM" id="SSF49785">
    <property type="entry name" value="Galactose-binding domain-like"/>
    <property type="match status" value="1"/>
</dbReference>
<evidence type="ECO:0000313" key="11">
    <source>
        <dbReference type="Proteomes" id="UP000275401"/>
    </source>
</evidence>
<dbReference type="PROSITE" id="PS00719">
    <property type="entry name" value="GLYCOSYL_HYDROL_F2_1"/>
    <property type="match status" value="1"/>
</dbReference>
<evidence type="ECO:0000256" key="4">
    <source>
        <dbReference type="ARBA" id="ARBA00022801"/>
    </source>
</evidence>
<dbReference type="AlphaFoldDB" id="A0A3M8WLG1"/>
<dbReference type="InterPro" id="IPR036156">
    <property type="entry name" value="Beta-gal/glucu_dom_sf"/>
</dbReference>
<evidence type="ECO:0000256" key="2">
    <source>
        <dbReference type="ARBA" id="ARBA00012761"/>
    </source>
</evidence>
<dbReference type="InterPro" id="IPR006102">
    <property type="entry name" value="Ig-like_GH2"/>
</dbReference>
<dbReference type="SUPFAM" id="SSF51445">
    <property type="entry name" value="(Trans)glycosidases"/>
    <property type="match status" value="1"/>
</dbReference>
<evidence type="ECO:0000259" key="8">
    <source>
        <dbReference type="Pfam" id="PF02836"/>
    </source>
</evidence>
<dbReference type="Pfam" id="PF02837">
    <property type="entry name" value="Glyco_hydro_2_N"/>
    <property type="match status" value="1"/>
</dbReference>
<feature type="domain" description="Glycosyl hydrolases family 2 sugar binding" evidence="9">
    <location>
        <begin position="13"/>
        <end position="177"/>
    </location>
</feature>
<dbReference type="GO" id="GO:0019391">
    <property type="term" value="P:glucuronoside catabolic process"/>
    <property type="evidence" value="ECO:0007669"/>
    <property type="project" value="TreeGrafter"/>
</dbReference>
<gene>
    <name evidence="10" type="ORF">EEJ42_11805</name>
</gene>
<dbReference type="InterPro" id="IPR017853">
    <property type="entry name" value="GH"/>
</dbReference>
<dbReference type="GO" id="GO:0030246">
    <property type="term" value="F:carbohydrate binding"/>
    <property type="evidence" value="ECO:0007669"/>
    <property type="project" value="TreeGrafter"/>
</dbReference>
<protein>
    <recommendedName>
        <fullName evidence="3">Beta-glucuronidase</fullName>
        <ecNumber evidence="2">3.2.1.31</ecNumber>
    </recommendedName>
</protein>
<feature type="domain" description="Glycoside hydrolase family 2 catalytic" evidence="8">
    <location>
        <begin position="276"/>
        <end position="591"/>
    </location>
</feature>
<evidence type="ECO:0000256" key="1">
    <source>
        <dbReference type="ARBA" id="ARBA00007401"/>
    </source>
</evidence>
<reference evidence="10 11" key="1">
    <citation type="submission" date="2018-11" db="EMBL/GenBank/DDBJ databases">
        <title>The Potential of Streptomyces as Biocontrol Agents against the Tomato grey mould, Botrytis cinerea (Gray mold) Frontiers in Microbiology.</title>
        <authorList>
            <person name="Li D."/>
        </authorList>
    </citation>
    <scope>NUCLEOTIDE SEQUENCE [LARGE SCALE GENOMIC DNA]</scope>
    <source>
        <strain evidence="10 11">NEAU-LD23</strain>
    </source>
</reference>
<dbReference type="Pfam" id="PF00703">
    <property type="entry name" value="Glyco_hydro_2"/>
    <property type="match status" value="1"/>
</dbReference>
<dbReference type="GO" id="GO:0005975">
    <property type="term" value="P:carbohydrate metabolic process"/>
    <property type="evidence" value="ECO:0007669"/>
    <property type="project" value="InterPro"/>
</dbReference>
<dbReference type="InterPro" id="IPR013783">
    <property type="entry name" value="Ig-like_fold"/>
</dbReference>
<organism evidence="10 11">
    <name type="scientific">Streptomyces botrytidirepellens</name>
    <dbReference type="NCBI Taxonomy" id="2486417"/>
    <lineage>
        <taxon>Bacteria</taxon>
        <taxon>Bacillati</taxon>
        <taxon>Actinomycetota</taxon>
        <taxon>Actinomycetes</taxon>
        <taxon>Kitasatosporales</taxon>
        <taxon>Streptomycetaceae</taxon>
        <taxon>Streptomyces</taxon>
    </lineage>
</organism>
<evidence type="ECO:0000259" key="7">
    <source>
        <dbReference type="Pfam" id="PF00703"/>
    </source>
</evidence>
<evidence type="ECO:0000259" key="9">
    <source>
        <dbReference type="Pfam" id="PF02837"/>
    </source>
</evidence>
<dbReference type="PRINTS" id="PR00132">
    <property type="entry name" value="GLHYDRLASE2"/>
</dbReference>
<evidence type="ECO:0000256" key="5">
    <source>
        <dbReference type="ARBA" id="ARBA00023295"/>
    </source>
</evidence>
<keyword evidence="11" id="KW-1185">Reference proteome</keyword>
<evidence type="ECO:0000256" key="6">
    <source>
        <dbReference type="RuleBase" id="RU361154"/>
    </source>
</evidence>
<comment type="similarity">
    <text evidence="1 6">Belongs to the glycosyl hydrolase 2 family.</text>
</comment>
<dbReference type="EMBL" id="RIBZ01000154">
    <property type="protein sequence ID" value="RNG28813.1"/>
    <property type="molecule type" value="Genomic_DNA"/>
</dbReference>
<dbReference type="InterPro" id="IPR006101">
    <property type="entry name" value="Glyco_hydro_2"/>
</dbReference>
<dbReference type="InterPro" id="IPR008979">
    <property type="entry name" value="Galactose-bd-like_sf"/>
</dbReference>
<accession>A0A3M8WLG1</accession>
<evidence type="ECO:0000313" key="10">
    <source>
        <dbReference type="EMBL" id="RNG28813.1"/>
    </source>
</evidence>
<dbReference type="Pfam" id="PF02836">
    <property type="entry name" value="Glyco_hydro_2_C"/>
    <property type="match status" value="1"/>
</dbReference>
<proteinExistence type="inferred from homology"/>
<dbReference type="RefSeq" id="WP_123099892.1">
    <property type="nucleotide sequence ID" value="NZ_RIBZ01000154.1"/>
</dbReference>
<dbReference type="Gene3D" id="2.60.120.260">
    <property type="entry name" value="Galactose-binding domain-like"/>
    <property type="match status" value="1"/>
</dbReference>
<keyword evidence="5 6" id="KW-0326">Glycosidase</keyword>
<keyword evidence="4 6" id="KW-0378">Hydrolase</keyword>
<dbReference type="InterPro" id="IPR006103">
    <property type="entry name" value="Glyco_hydro_2_cat"/>
</dbReference>
<dbReference type="SUPFAM" id="SSF49303">
    <property type="entry name" value="beta-Galactosidase/glucuronidase domain"/>
    <property type="match status" value="1"/>
</dbReference>
<dbReference type="Gene3D" id="3.20.20.80">
    <property type="entry name" value="Glycosidases"/>
    <property type="match status" value="1"/>
</dbReference>
<name>A0A3M8WLG1_9ACTN</name>
<dbReference type="InterPro" id="IPR023230">
    <property type="entry name" value="Glyco_hydro_2_CS"/>
</dbReference>
<dbReference type="Gene3D" id="2.60.40.10">
    <property type="entry name" value="Immunoglobulins"/>
    <property type="match status" value="1"/>
</dbReference>
<dbReference type="InterPro" id="IPR006104">
    <property type="entry name" value="Glyco_hydro_2_N"/>
</dbReference>
<dbReference type="NCBIfam" id="NF007538">
    <property type="entry name" value="PRK10150.1"/>
    <property type="match status" value="1"/>
</dbReference>
<dbReference type="PANTHER" id="PTHR10066">
    <property type="entry name" value="BETA-GLUCURONIDASE"/>
    <property type="match status" value="1"/>
</dbReference>
<dbReference type="FunFam" id="3.20.20.80:FF:000080">
    <property type="entry name" value="Beta-glucuronidase UidA"/>
    <property type="match status" value="1"/>
</dbReference>
<dbReference type="GO" id="GO:0004566">
    <property type="term" value="F:beta-glucuronidase activity"/>
    <property type="evidence" value="ECO:0007669"/>
    <property type="project" value="UniProtKB-EC"/>
</dbReference>
<dbReference type="Proteomes" id="UP000275401">
    <property type="component" value="Unassembled WGS sequence"/>
</dbReference>
<dbReference type="PANTHER" id="PTHR10066:SF67">
    <property type="entry name" value="BETA-GLUCURONIDASE"/>
    <property type="match status" value="1"/>
</dbReference>